<dbReference type="AlphaFoldDB" id="A0A8T0HE67"/>
<dbReference type="EMBL" id="CM026427">
    <property type="protein sequence ID" value="KAG0568957.1"/>
    <property type="molecule type" value="Genomic_DNA"/>
</dbReference>
<keyword evidence="2" id="KW-1185">Reference proteome</keyword>
<gene>
    <name evidence="1" type="ORF">KC19_6G055000</name>
</gene>
<accession>A0A8T0HE67</accession>
<comment type="caution">
    <text evidence="1">The sequence shown here is derived from an EMBL/GenBank/DDBJ whole genome shotgun (WGS) entry which is preliminary data.</text>
</comment>
<organism evidence="1 2">
    <name type="scientific">Ceratodon purpureus</name>
    <name type="common">Fire moss</name>
    <name type="synonym">Dicranum purpureum</name>
    <dbReference type="NCBI Taxonomy" id="3225"/>
    <lineage>
        <taxon>Eukaryota</taxon>
        <taxon>Viridiplantae</taxon>
        <taxon>Streptophyta</taxon>
        <taxon>Embryophyta</taxon>
        <taxon>Bryophyta</taxon>
        <taxon>Bryophytina</taxon>
        <taxon>Bryopsida</taxon>
        <taxon>Dicranidae</taxon>
        <taxon>Pseudoditrichales</taxon>
        <taxon>Ditrichaceae</taxon>
        <taxon>Ceratodon</taxon>
    </lineage>
</organism>
<evidence type="ECO:0000313" key="1">
    <source>
        <dbReference type="EMBL" id="KAG0568957.1"/>
    </source>
</evidence>
<reference evidence="1 2" key="1">
    <citation type="submission" date="2020-06" db="EMBL/GenBank/DDBJ databases">
        <title>WGS assembly of Ceratodon purpureus strain R40.</title>
        <authorList>
            <person name="Carey S.B."/>
            <person name="Jenkins J."/>
            <person name="Shu S."/>
            <person name="Lovell J.T."/>
            <person name="Sreedasyam A."/>
            <person name="Maumus F."/>
            <person name="Tiley G.P."/>
            <person name="Fernandez-Pozo N."/>
            <person name="Barry K."/>
            <person name="Chen C."/>
            <person name="Wang M."/>
            <person name="Lipzen A."/>
            <person name="Daum C."/>
            <person name="Saski C.A."/>
            <person name="Payton A.C."/>
            <person name="Mcbreen J.C."/>
            <person name="Conrad R.E."/>
            <person name="Kollar L.M."/>
            <person name="Olsson S."/>
            <person name="Huttunen S."/>
            <person name="Landis J.B."/>
            <person name="Wickett N.J."/>
            <person name="Johnson M.G."/>
            <person name="Rensing S.A."/>
            <person name="Grimwood J."/>
            <person name="Schmutz J."/>
            <person name="Mcdaniel S.F."/>
        </authorList>
    </citation>
    <scope>NUCLEOTIDE SEQUENCE [LARGE SCALE GENOMIC DNA]</scope>
    <source>
        <strain evidence="1 2">R40</strain>
    </source>
</reference>
<dbReference type="Proteomes" id="UP000822688">
    <property type="component" value="Chromosome 6"/>
</dbReference>
<name>A0A8T0HE67_CERPU</name>
<sequence>MYMLAAFHSLHRLILSVHSPRFLLQLYFPITSTPSSPPLRRLTLPPWSDNAASDCHVGPQHRYFRTQSITSTTNSISTVAHNPSLQLPTLSCSS</sequence>
<proteinExistence type="predicted"/>
<protein>
    <submittedName>
        <fullName evidence="1">Uncharacterized protein</fullName>
    </submittedName>
</protein>
<evidence type="ECO:0000313" key="2">
    <source>
        <dbReference type="Proteomes" id="UP000822688"/>
    </source>
</evidence>